<accession>A0A2K3KFB9</accession>
<proteinExistence type="predicted"/>
<evidence type="ECO:0000313" key="2">
    <source>
        <dbReference type="Proteomes" id="UP000236291"/>
    </source>
</evidence>
<gene>
    <name evidence="1" type="ORF">L195_g054286</name>
</gene>
<sequence length="22" mass="2490">RILLGMLIALPVELAFYFLLAL</sequence>
<dbReference type="AlphaFoldDB" id="A0A2K3KFB9"/>
<reference evidence="1 2" key="2">
    <citation type="journal article" date="2017" name="Front. Plant Sci.">
        <title>Gene Classification and Mining of Molecular Markers Useful in Red Clover (Trifolium pratense) Breeding.</title>
        <authorList>
            <person name="Istvanek J."/>
            <person name="Dluhosova J."/>
            <person name="Dluhos P."/>
            <person name="Patkova L."/>
            <person name="Nedelnik J."/>
            <person name="Repkova J."/>
        </authorList>
    </citation>
    <scope>NUCLEOTIDE SEQUENCE [LARGE SCALE GENOMIC DNA]</scope>
    <source>
        <strain evidence="2">cv. Tatra</strain>
        <tissue evidence="1">Young leaves</tissue>
    </source>
</reference>
<dbReference type="EMBL" id="ASHM01094331">
    <property type="protein sequence ID" value="PNX64949.1"/>
    <property type="molecule type" value="Genomic_DNA"/>
</dbReference>
<dbReference type="Proteomes" id="UP000236291">
    <property type="component" value="Unassembled WGS sequence"/>
</dbReference>
<name>A0A2K3KFB9_TRIPR</name>
<comment type="caution">
    <text evidence="1">The sequence shown here is derived from an EMBL/GenBank/DDBJ whole genome shotgun (WGS) entry which is preliminary data.</text>
</comment>
<evidence type="ECO:0000313" key="1">
    <source>
        <dbReference type="EMBL" id="PNX64949.1"/>
    </source>
</evidence>
<feature type="non-terminal residue" evidence="1">
    <location>
        <position position="1"/>
    </location>
</feature>
<organism evidence="1 2">
    <name type="scientific">Trifolium pratense</name>
    <name type="common">Red clover</name>
    <dbReference type="NCBI Taxonomy" id="57577"/>
    <lineage>
        <taxon>Eukaryota</taxon>
        <taxon>Viridiplantae</taxon>
        <taxon>Streptophyta</taxon>
        <taxon>Embryophyta</taxon>
        <taxon>Tracheophyta</taxon>
        <taxon>Spermatophyta</taxon>
        <taxon>Magnoliopsida</taxon>
        <taxon>eudicotyledons</taxon>
        <taxon>Gunneridae</taxon>
        <taxon>Pentapetalae</taxon>
        <taxon>rosids</taxon>
        <taxon>fabids</taxon>
        <taxon>Fabales</taxon>
        <taxon>Fabaceae</taxon>
        <taxon>Papilionoideae</taxon>
        <taxon>50 kb inversion clade</taxon>
        <taxon>NPAAA clade</taxon>
        <taxon>Hologalegina</taxon>
        <taxon>IRL clade</taxon>
        <taxon>Trifolieae</taxon>
        <taxon>Trifolium</taxon>
    </lineage>
</organism>
<protein>
    <submittedName>
        <fullName evidence="1">Uncharacterized protein</fullName>
    </submittedName>
</protein>
<reference evidence="1 2" key="1">
    <citation type="journal article" date="2014" name="Am. J. Bot.">
        <title>Genome assembly and annotation for red clover (Trifolium pratense; Fabaceae).</title>
        <authorList>
            <person name="Istvanek J."/>
            <person name="Jaros M."/>
            <person name="Krenek A."/>
            <person name="Repkova J."/>
        </authorList>
    </citation>
    <scope>NUCLEOTIDE SEQUENCE [LARGE SCALE GENOMIC DNA]</scope>
    <source>
        <strain evidence="2">cv. Tatra</strain>
        <tissue evidence="1">Young leaves</tissue>
    </source>
</reference>